<sequence length="714" mass="75948">MRSVVLHVALVLLAACGPGVEEGIPQALDAQRSAVSITVENQIVTRLPGASGATLGYSEYLPPGYLTSTQRYPTIIHLNGMGELGRATTESELYTITTKHGALANIRTSATWKTYFGNKQVMVFAPQSLDNYSPSELRPFIQFIVANYRVDPTRVYLTGLSMGGWGTWRYAHQYGTELAAIAPFATNIGAPGDTLTSLKDVAVWASSSYGEVAAQQSWLAGYTKVYGASQVVAVPEPTQTTTYLFDKNTKAWTSQPGAVGTGSAVARLIVLTGSAHTGWSQSYGTQAFWDWMLAQQRGTTPPPVTYALTVNAGSGDGQYTSGAQVTITADAPASGYVFDRWTGATVASATSATTTLTMPAAATTVTATYRAATATKYTLTVNAGSGDGQYTTGTQVTITADAPASGYVFDRWTGATVASATSATTTLTMPAAATTVTATYRLSTPGLPITTEDQVIGRLTSVTGTTYAYGEYLPPGYLTSPTTTYPVVIHLHDAGETGTTSTEAQLIEVVSRYGPLQLIRTSATWKTYFGGKQALVFAPRTSANWDPTQLDALVDFLVANYRVDTSRIYVTGRVQGGSGAWNYAYHHGDRIAALAPVGANLGGPGPALSLLANVPVWMVDAWVTANAGTAQHSWLRGLTKVYGWDQFLTFPAPTATLTYVFDASNDTWSTQPGAHAAGASPIRFTVHPQGTTDFGTLTYQSQSFWDWMFAQQRL</sequence>
<dbReference type="RefSeq" id="WP_074957248.1">
    <property type="nucleotide sequence ID" value="NZ_BJXR01000030.1"/>
</dbReference>
<evidence type="ECO:0000259" key="2">
    <source>
        <dbReference type="Pfam" id="PF18998"/>
    </source>
</evidence>
<comment type="caution">
    <text evidence="3">The sequence shown here is derived from an EMBL/GenBank/DDBJ whole genome shotgun (WGS) entry which is preliminary data.</text>
</comment>
<evidence type="ECO:0000256" key="1">
    <source>
        <dbReference type="ARBA" id="ARBA00022729"/>
    </source>
</evidence>
<dbReference type="OrthoDB" id="5492698at2"/>
<proteinExistence type="predicted"/>
<dbReference type="Proteomes" id="UP000321514">
    <property type="component" value="Unassembled WGS sequence"/>
</dbReference>
<accession>A0A511T3N4</accession>
<name>A0A511T3N4_MYXFU</name>
<organism evidence="3 6">
    <name type="scientific">Myxococcus fulvus</name>
    <dbReference type="NCBI Taxonomy" id="33"/>
    <lineage>
        <taxon>Bacteria</taxon>
        <taxon>Pseudomonadati</taxon>
        <taxon>Myxococcota</taxon>
        <taxon>Myxococcia</taxon>
        <taxon>Myxococcales</taxon>
        <taxon>Cystobacterineae</taxon>
        <taxon>Myxococcaceae</taxon>
        <taxon>Myxococcus</taxon>
    </lineage>
</organism>
<dbReference type="EMBL" id="BJXR01000030">
    <property type="protein sequence ID" value="GEN08774.1"/>
    <property type="molecule type" value="Genomic_DNA"/>
</dbReference>
<dbReference type="PANTHER" id="PTHR43037">
    <property type="entry name" value="UNNAMED PRODUCT-RELATED"/>
    <property type="match status" value="1"/>
</dbReference>
<dbReference type="PANTHER" id="PTHR43037:SF1">
    <property type="entry name" value="BLL1128 PROTEIN"/>
    <property type="match status" value="1"/>
</dbReference>
<evidence type="ECO:0000313" key="5">
    <source>
        <dbReference type="Proteomes" id="UP000183760"/>
    </source>
</evidence>
<dbReference type="PROSITE" id="PS51257">
    <property type="entry name" value="PROKAR_LIPOPROTEIN"/>
    <property type="match status" value="1"/>
</dbReference>
<evidence type="ECO:0000313" key="4">
    <source>
        <dbReference type="EMBL" id="SEU29460.1"/>
    </source>
</evidence>
<feature type="domain" description="Bacterial repeat" evidence="2">
    <location>
        <begin position="306"/>
        <end position="371"/>
    </location>
</feature>
<gene>
    <name evidence="3" type="ORF">MFU01_38110</name>
    <name evidence="4" type="ORF">SAMN05443572_108185</name>
</gene>
<dbReference type="EMBL" id="FOIB01000008">
    <property type="protein sequence ID" value="SEU29460.1"/>
    <property type="molecule type" value="Genomic_DNA"/>
</dbReference>
<dbReference type="STRING" id="1334629.MFUL124B02_15775"/>
<reference evidence="3 6" key="2">
    <citation type="submission" date="2019-07" db="EMBL/GenBank/DDBJ databases">
        <title>Whole genome shotgun sequence of Myxococcus fulvus NBRC 100333.</title>
        <authorList>
            <person name="Hosoyama A."/>
            <person name="Uohara A."/>
            <person name="Ohji S."/>
            <person name="Ichikawa N."/>
        </authorList>
    </citation>
    <scope>NUCLEOTIDE SEQUENCE [LARGE SCALE GENOMIC DNA]</scope>
    <source>
        <strain evidence="3 6">NBRC 100333</strain>
    </source>
</reference>
<dbReference type="AlphaFoldDB" id="A0A511T3N4"/>
<reference evidence="4 5" key="1">
    <citation type="submission" date="2016-10" db="EMBL/GenBank/DDBJ databases">
        <authorList>
            <person name="Varghese N."/>
            <person name="Submissions S."/>
        </authorList>
    </citation>
    <scope>NUCLEOTIDE SEQUENCE [LARGE SCALE GENOMIC DNA]</scope>
    <source>
        <strain evidence="4 5">DSM 16525</strain>
    </source>
</reference>
<dbReference type="InterPro" id="IPR029058">
    <property type="entry name" value="AB_hydrolase_fold"/>
</dbReference>
<dbReference type="Gene3D" id="3.40.50.1820">
    <property type="entry name" value="alpha/beta hydrolase"/>
    <property type="match status" value="2"/>
</dbReference>
<dbReference type="InterPro" id="IPR000801">
    <property type="entry name" value="Esterase-like"/>
</dbReference>
<keyword evidence="1" id="KW-0732">Signal</keyword>
<feature type="domain" description="Bacterial repeat" evidence="2">
    <location>
        <begin position="377"/>
        <end position="441"/>
    </location>
</feature>
<evidence type="ECO:0000313" key="3">
    <source>
        <dbReference type="EMBL" id="GEN08774.1"/>
    </source>
</evidence>
<dbReference type="InterPro" id="IPR044060">
    <property type="entry name" value="Bacterial_rp_domain"/>
</dbReference>
<dbReference type="Pfam" id="PF00756">
    <property type="entry name" value="Esterase"/>
    <property type="match status" value="1"/>
</dbReference>
<keyword evidence="5" id="KW-1185">Reference proteome</keyword>
<evidence type="ECO:0000313" key="6">
    <source>
        <dbReference type="Proteomes" id="UP000321514"/>
    </source>
</evidence>
<dbReference type="InterPro" id="IPR050955">
    <property type="entry name" value="Plant_Biomass_Hydrol_Est"/>
</dbReference>
<dbReference type="Pfam" id="PF18998">
    <property type="entry name" value="Flg_new_2"/>
    <property type="match status" value="2"/>
</dbReference>
<dbReference type="Proteomes" id="UP000183760">
    <property type="component" value="Unassembled WGS sequence"/>
</dbReference>
<protein>
    <submittedName>
        <fullName evidence="4">Esterase</fullName>
    </submittedName>
</protein>
<dbReference type="SUPFAM" id="SSF53474">
    <property type="entry name" value="alpha/beta-Hydrolases"/>
    <property type="match status" value="2"/>
</dbReference>